<dbReference type="PANTHER" id="PTHR43309">
    <property type="entry name" value="5-OXOPROLINASE SUBUNIT C"/>
    <property type="match status" value="1"/>
</dbReference>
<accession>A0A323T8I6</accession>
<name>A0A323T8I6_9BACI</name>
<evidence type="ECO:0000256" key="1">
    <source>
        <dbReference type="ARBA" id="ARBA00022741"/>
    </source>
</evidence>
<dbReference type="Gene3D" id="2.40.100.10">
    <property type="entry name" value="Cyclophilin-like"/>
    <property type="match status" value="1"/>
</dbReference>
<evidence type="ECO:0000259" key="4">
    <source>
        <dbReference type="SMART" id="SM00797"/>
    </source>
</evidence>
<dbReference type="InterPro" id="IPR029000">
    <property type="entry name" value="Cyclophilin-like_dom_sf"/>
</dbReference>
<gene>
    <name evidence="5" type="ORF">CR194_18530</name>
</gene>
<dbReference type="RefSeq" id="WP_110611861.1">
    <property type="nucleotide sequence ID" value="NZ_PDOD01000006.1"/>
</dbReference>
<dbReference type="Pfam" id="PF02626">
    <property type="entry name" value="CT_A_B"/>
    <property type="match status" value="1"/>
</dbReference>
<dbReference type="GO" id="GO:0016787">
    <property type="term" value="F:hydrolase activity"/>
    <property type="evidence" value="ECO:0007669"/>
    <property type="project" value="UniProtKB-KW"/>
</dbReference>
<feature type="domain" description="Carboxyltransferase" evidence="4">
    <location>
        <begin position="26"/>
        <end position="310"/>
    </location>
</feature>
<evidence type="ECO:0000256" key="3">
    <source>
        <dbReference type="ARBA" id="ARBA00022840"/>
    </source>
</evidence>
<dbReference type="InterPro" id="IPR052708">
    <property type="entry name" value="PxpC"/>
</dbReference>
<keyword evidence="3" id="KW-0067">ATP-binding</keyword>
<dbReference type="AlphaFoldDB" id="A0A323T8I6"/>
<reference evidence="5 6" key="1">
    <citation type="submission" date="2017-10" db="EMBL/GenBank/DDBJ databases">
        <title>Bacillus sp. nov., a halophilic bacterium isolated from a Keqin Lake.</title>
        <authorList>
            <person name="Wang H."/>
        </authorList>
    </citation>
    <scope>NUCLEOTIDE SEQUENCE [LARGE SCALE GENOMIC DNA]</scope>
    <source>
        <strain evidence="5 6">KQ-12</strain>
    </source>
</reference>
<sequence>MISMLRIEEPGLHTTIQDKGRYGYQQFGIVPSGPMDPYAYRMANLLVGNDDGEAAIESTMIGPSLLFLENSVIAVTGANLSPTLDGKKIPMWGSVYVHKGQELRFGKPKHGARAYIALAGGIQSETTLESRSTYTKAKLGGLKGEALGGGDELPGMDIPDTELQNRKGKFLSEDLRPFYQSHHMVRVIPDVQEGYFTKESLQTFYTHSYKISPQSDRMGYRLQGQEIEHKQSAEILSDAVAFGSIQVPSDGNPIVLLADRQTTGGYPKIGTIISHDLWKVAQLLPGQTLSFQRSSVDEGHRWLKYENNLYKKLHMAVHQK</sequence>
<dbReference type="SMART" id="SM00797">
    <property type="entry name" value="AHS2"/>
    <property type="match status" value="1"/>
</dbReference>
<evidence type="ECO:0000313" key="6">
    <source>
        <dbReference type="Proteomes" id="UP000248214"/>
    </source>
</evidence>
<organism evidence="5 6">
    <name type="scientific">Salipaludibacillus keqinensis</name>
    <dbReference type="NCBI Taxonomy" id="2045207"/>
    <lineage>
        <taxon>Bacteria</taxon>
        <taxon>Bacillati</taxon>
        <taxon>Bacillota</taxon>
        <taxon>Bacilli</taxon>
        <taxon>Bacillales</taxon>
        <taxon>Bacillaceae</taxon>
    </lineage>
</organism>
<keyword evidence="2" id="KW-0378">Hydrolase</keyword>
<keyword evidence="6" id="KW-1185">Reference proteome</keyword>
<dbReference type="InterPro" id="IPR003778">
    <property type="entry name" value="CT_A_B"/>
</dbReference>
<dbReference type="GO" id="GO:0005524">
    <property type="term" value="F:ATP binding"/>
    <property type="evidence" value="ECO:0007669"/>
    <property type="project" value="UniProtKB-KW"/>
</dbReference>
<evidence type="ECO:0000313" key="5">
    <source>
        <dbReference type="EMBL" id="PYZ91630.1"/>
    </source>
</evidence>
<dbReference type="SUPFAM" id="SSF50891">
    <property type="entry name" value="Cyclophilin-like"/>
    <property type="match status" value="1"/>
</dbReference>
<dbReference type="EMBL" id="PDOD01000006">
    <property type="protein sequence ID" value="PYZ91630.1"/>
    <property type="molecule type" value="Genomic_DNA"/>
</dbReference>
<dbReference type="OrthoDB" id="9782422at2"/>
<keyword evidence="1" id="KW-0547">Nucleotide-binding</keyword>
<dbReference type="Proteomes" id="UP000248214">
    <property type="component" value="Unassembled WGS sequence"/>
</dbReference>
<dbReference type="NCBIfam" id="TIGR00724">
    <property type="entry name" value="urea_amlyse_rel"/>
    <property type="match status" value="1"/>
</dbReference>
<protein>
    <submittedName>
        <fullName evidence="5">KipI antagonist</fullName>
    </submittedName>
</protein>
<evidence type="ECO:0000256" key="2">
    <source>
        <dbReference type="ARBA" id="ARBA00022801"/>
    </source>
</evidence>
<proteinExistence type="predicted"/>
<dbReference type="PANTHER" id="PTHR43309:SF5">
    <property type="entry name" value="5-OXOPROLINASE SUBUNIT C"/>
    <property type="match status" value="1"/>
</dbReference>
<comment type="caution">
    <text evidence="5">The sequence shown here is derived from an EMBL/GenBank/DDBJ whole genome shotgun (WGS) entry which is preliminary data.</text>
</comment>